<dbReference type="SUPFAM" id="SSF47095">
    <property type="entry name" value="HMG-box"/>
    <property type="match status" value="1"/>
</dbReference>
<evidence type="ECO:0000256" key="7">
    <source>
        <dbReference type="SAM" id="MobiDB-lite"/>
    </source>
</evidence>
<evidence type="ECO:0000313" key="9">
    <source>
        <dbReference type="EMBL" id="EXJ77757.1"/>
    </source>
</evidence>
<protein>
    <recommendedName>
        <fullName evidence="8">HMG box domain-containing protein</fullName>
    </recommendedName>
</protein>
<dbReference type="Gene3D" id="1.10.30.10">
    <property type="entry name" value="High mobility group box domain"/>
    <property type="match status" value="1"/>
</dbReference>
<keyword evidence="2" id="KW-0805">Transcription regulation</keyword>
<feature type="region of interest" description="Disordered" evidence="7">
    <location>
        <begin position="192"/>
        <end position="259"/>
    </location>
</feature>
<dbReference type="PANTHER" id="PTHR45803">
    <property type="entry name" value="SOX100B"/>
    <property type="match status" value="1"/>
</dbReference>
<comment type="caution">
    <text evidence="9">The sequence shown here is derived from an EMBL/GenBank/DDBJ whole genome shotgun (WGS) entry which is preliminary data.</text>
</comment>
<dbReference type="eggNOG" id="KOG0528">
    <property type="taxonomic scope" value="Eukaryota"/>
</dbReference>
<feature type="compositionally biased region" description="Basic residues" evidence="7">
    <location>
        <begin position="79"/>
        <end position="90"/>
    </location>
</feature>
<dbReference type="PANTHER" id="PTHR45803:SF5">
    <property type="entry name" value="SOX100B"/>
    <property type="match status" value="1"/>
</dbReference>
<proteinExistence type="predicted"/>
<dbReference type="STRING" id="1182542.W9XB94"/>
<sequence>MAPEPAFKSYCEPSVYPDPTPVYYTPQHGKITSHPSHTPPQGIVGIGGQTRSGRVRGTPTPSSPGNTESTHTSPSPAPRTRRNLKKKPARKGAPVIHQPLSILTKDYTTPVKDMAAWVHRPVEDRMAEVERKKGYISRPMNSFMLYRAAYADRVKQFCKENNHQVVSQVTGASWPLEPKEVRDLYERYAHIERDNHQAAHPNYKFAPNKTAKRPRPDDDASDSDPNWEGSTKSSKRSRSARRFESRSASSTPFEDRPVRYHHQMPALNLSGYEISNPYGPPPLVMGPTGVMGEYYQPSIAIGPYGEQVSEIRYEKMEDPFPPYQATVGLLGMPNAGHHELLTSYPAPQQMEYPVQRYDNVLDPRLSQMDPTYQLVYYGDDLKPPQEIPRTISYEPLSQQFEAGYQPDAYHPGLATLTEEHDVWGDAAGAGSDFDSEFQKFG</sequence>
<feature type="compositionally biased region" description="Low complexity" evidence="7">
    <location>
        <begin position="13"/>
        <end position="26"/>
    </location>
</feature>
<keyword evidence="3 6" id="KW-0238">DNA-binding</keyword>
<evidence type="ECO:0000256" key="6">
    <source>
        <dbReference type="PROSITE-ProRule" id="PRU00267"/>
    </source>
</evidence>
<dbReference type="Proteomes" id="UP000019478">
    <property type="component" value="Unassembled WGS sequence"/>
</dbReference>
<evidence type="ECO:0000259" key="8">
    <source>
        <dbReference type="PROSITE" id="PS50118"/>
    </source>
</evidence>
<accession>W9XB94</accession>
<feature type="region of interest" description="Disordered" evidence="7">
    <location>
        <begin position="1"/>
        <end position="95"/>
    </location>
</feature>
<dbReference type="InterPro" id="IPR050917">
    <property type="entry name" value="SOX_TF"/>
</dbReference>
<evidence type="ECO:0000256" key="4">
    <source>
        <dbReference type="ARBA" id="ARBA00023163"/>
    </source>
</evidence>
<comment type="subcellular location">
    <subcellularLocation>
        <location evidence="1">Nucleus</location>
    </subcellularLocation>
</comment>
<dbReference type="EMBL" id="AMGY01000010">
    <property type="protein sequence ID" value="EXJ77757.1"/>
    <property type="molecule type" value="Genomic_DNA"/>
</dbReference>
<evidence type="ECO:0000256" key="5">
    <source>
        <dbReference type="ARBA" id="ARBA00023242"/>
    </source>
</evidence>
<keyword evidence="10" id="KW-1185">Reference proteome</keyword>
<evidence type="ECO:0000256" key="3">
    <source>
        <dbReference type="ARBA" id="ARBA00023125"/>
    </source>
</evidence>
<dbReference type="InterPro" id="IPR009071">
    <property type="entry name" value="HMG_box_dom"/>
</dbReference>
<keyword evidence="5 6" id="KW-0539">Nucleus</keyword>
<dbReference type="GO" id="GO:0000978">
    <property type="term" value="F:RNA polymerase II cis-regulatory region sequence-specific DNA binding"/>
    <property type="evidence" value="ECO:0007669"/>
    <property type="project" value="TreeGrafter"/>
</dbReference>
<organism evidence="9 10">
    <name type="scientific">Capronia epimyces CBS 606.96</name>
    <dbReference type="NCBI Taxonomy" id="1182542"/>
    <lineage>
        <taxon>Eukaryota</taxon>
        <taxon>Fungi</taxon>
        <taxon>Dikarya</taxon>
        <taxon>Ascomycota</taxon>
        <taxon>Pezizomycotina</taxon>
        <taxon>Eurotiomycetes</taxon>
        <taxon>Chaetothyriomycetidae</taxon>
        <taxon>Chaetothyriales</taxon>
        <taxon>Herpotrichiellaceae</taxon>
        <taxon>Capronia</taxon>
    </lineage>
</organism>
<dbReference type="InterPro" id="IPR036910">
    <property type="entry name" value="HMG_box_dom_sf"/>
</dbReference>
<dbReference type="GeneID" id="19174067"/>
<gene>
    <name evidence="9" type="ORF">A1O3_09986</name>
</gene>
<dbReference type="GO" id="GO:0005634">
    <property type="term" value="C:nucleus"/>
    <property type="evidence" value="ECO:0007669"/>
    <property type="project" value="UniProtKB-SubCell"/>
</dbReference>
<evidence type="ECO:0000313" key="10">
    <source>
        <dbReference type="Proteomes" id="UP000019478"/>
    </source>
</evidence>
<keyword evidence="4" id="KW-0804">Transcription</keyword>
<evidence type="ECO:0000256" key="1">
    <source>
        <dbReference type="ARBA" id="ARBA00004123"/>
    </source>
</evidence>
<dbReference type="GO" id="GO:0000981">
    <property type="term" value="F:DNA-binding transcription factor activity, RNA polymerase II-specific"/>
    <property type="evidence" value="ECO:0007669"/>
    <property type="project" value="TreeGrafter"/>
</dbReference>
<dbReference type="CDD" id="cd01389">
    <property type="entry name" value="HMG-box_ROX1-like"/>
    <property type="match status" value="1"/>
</dbReference>
<evidence type="ECO:0000256" key="2">
    <source>
        <dbReference type="ARBA" id="ARBA00023015"/>
    </source>
</evidence>
<dbReference type="OrthoDB" id="2307332at2759"/>
<feature type="DNA-binding region" description="HMG box" evidence="6">
    <location>
        <begin position="136"/>
        <end position="204"/>
    </location>
</feature>
<name>W9XB94_9EURO</name>
<dbReference type="RefSeq" id="XP_007738267.1">
    <property type="nucleotide sequence ID" value="XM_007740077.1"/>
</dbReference>
<feature type="compositionally biased region" description="Polar residues" evidence="7">
    <location>
        <begin position="59"/>
        <end position="74"/>
    </location>
</feature>
<dbReference type="PROSITE" id="PS50118">
    <property type="entry name" value="HMG_BOX_2"/>
    <property type="match status" value="1"/>
</dbReference>
<dbReference type="Pfam" id="PF00505">
    <property type="entry name" value="HMG_box"/>
    <property type="match status" value="1"/>
</dbReference>
<dbReference type="HOGENOM" id="CLU_022445_1_0_1"/>
<feature type="domain" description="HMG box" evidence="8">
    <location>
        <begin position="136"/>
        <end position="204"/>
    </location>
</feature>
<dbReference type="AlphaFoldDB" id="W9XB94"/>
<reference evidence="9 10" key="1">
    <citation type="submission" date="2013-03" db="EMBL/GenBank/DDBJ databases">
        <title>The Genome Sequence of Capronia epimyces CBS 606.96.</title>
        <authorList>
            <consortium name="The Broad Institute Genomics Platform"/>
            <person name="Cuomo C."/>
            <person name="de Hoog S."/>
            <person name="Gorbushina A."/>
            <person name="Walker B."/>
            <person name="Young S.K."/>
            <person name="Zeng Q."/>
            <person name="Gargeya S."/>
            <person name="Fitzgerald M."/>
            <person name="Haas B."/>
            <person name="Abouelleil A."/>
            <person name="Allen A.W."/>
            <person name="Alvarado L."/>
            <person name="Arachchi H.M."/>
            <person name="Berlin A.M."/>
            <person name="Chapman S.B."/>
            <person name="Gainer-Dewar J."/>
            <person name="Goldberg J."/>
            <person name="Griggs A."/>
            <person name="Gujja S."/>
            <person name="Hansen M."/>
            <person name="Howarth C."/>
            <person name="Imamovic A."/>
            <person name="Ireland A."/>
            <person name="Larimer J."/>
            <person name="McCowan C."/>
            <person name="Murphy C."/>
            <person name="Pearson M."/>
            <person name="Poon T.W."/>
            <person name="Priest M."/>
            <person name="Roberts A."/>
            <person name="Saif S."/>
            <person name="Shea T."/>
            <person name="Sisk P."/>
            <person name="Sykes S."/>
            <person name="Wortman J."/>
            <person name="Nusbaum C."/>
            <person name="Birren B."/>
        </authorList>
    </citation>
    <scope>NUCLEOTIDE SEQUENCE [LARGE SCALE GENOMIC DNA]</scope>
    <source>
        <strain evidence="9 10">CBS 606.96</strain>
    </source>
</reference>
<dbReference type="SMART" id="SM00398">
    <property type="entry name" value="HMG"/>
    <property type="match status" value="1"/>
</dbReference>